<keyword evidence="1" id="KW-0479">Metal-binding</keyword>
<organism evidence="4 5">
    <name type="scientific">Oryzias sinensis</name>
    <name type="common">Chinese medaka</name>
    <dbReference type="NCBI Taxonomy" id="183150"/>
    <lineage>
        <taxon>Eukaryota</taxon>
        <taxon>Metazoa</taxon>
        <taxon>Chordata</taxon>
        <taxon>Craniata</taxon>
        <taxon>Vertebrata</taxon>
        <taxon>Euteleostomi</taxon>
        <taxon>Actinopterygii</taxon>
        <taxon>Neopterygii</taxon>
        <taxon>Teleostei</taxon>
        <taxon>Neoteleostei</taxon>
        <taxon>Acanthomorphata</taxon>
        <taxon>Ovalentaria</taxon>
        <taxon>Atherinomorphae</taxon>
        <taxon>Beloniformes</taxon>
        <taxon>Adrianichthyidae</taxon>
        <taxon>Oryziinae</taxon>
        <taxon>Oryzias</taxon>
    </lineage>
</organism>
<dbReference type="GeneTree" id="ENSGT00940000163289"/>
<dbReference type="InterPro" id="IPR008380">
    <property type="entry name" value="HAD-SF_hydro_IG_5-nucl"/>
</dbReference>
<keyword evidence="2" id="KW-0378">Hydrolase</keyword>
<protein>
    <submittedName>
        <fullName evidence="4">5'-nucleotidase, cytosolic IIb</fullName>
    </submittedName>
</protein>
<proteinExistence type="predicted"/>
<evidence type="ECO:0000256" key="2">
    <source>
        <dbReference type="ARBA" id="ARBA00022801"/>
    </source>
</evidence>
<keyword evidence="5" id="KW-1185">Reference proteome</keyword>
<keyword evidence="3" id="KW-0460">Magnesium</keyword>
<dbReference type="GO" id="GO:0016787">
    <property type="term" value="F:hydrolase activity"/>
    <property type="evidence" value="ECO:0007669"/>
    <property type="project" value="UniProtKB-KW"/>
</dbReference>
<name>A0A8C7YNB5_9TELE</name>
<evidence type="ECO:0000313" key="4">
    <source>
        <dbReference type="Ensembl" id="ENSOSIP00000031125.1"/>
    </source>
</evidence>
<reference evidence="4" key="1">
    <citation type="submission" date="2025-08" db="UniProtKB">
        <authorList>
            <consortium name="Ensembl"/>
        </authorList>
    </citation>
    <scope>IDENTIFICATION</scope>
</reference>
<dbReference type="Ensembl" id="ENSOSIT00000032809.1">
    <property type="protein sequence ID" value="ENSOSIP00000031125.1"/>
    <property type="gene ID" value="ENSOSIG00000015706.1"/>
</dbReference>
<dbReference type="Proteomes" id="UP000694383">
    <property type="component" value="Unplaced"/>
</dbReference>
<evidence type="ECO:0000256" key="1">
    <source>
        <dbReference type="ARBA" id="ARBA00022723"/>
    </source>
</evidence>
<dbReference type="Pfam" id="PF05761">
    <property type="entry name" value="5_nucleotid"/>
    <property type="match status" value="1"/>
</dbReference>
<sequence length="81" mass="9607">MIPPLMFPCYFLHFGKMTTSWSDRLQNYADLPATMDGLAMKKYRREPYHRIFVNRSLAMEKIKCFGFDMDYTLAGKTCTFF</sequence>
<dbReference type="SUPFAM" id="SSF56784">
    <property type="entry name" value="HAD-like"/>
    <property type="match status" value="1"/>
</dbReference>
<dbReference type="AlphaFoldDB" id="A0A8C7YNB5"/>
<accession>A0A8C7YNB5</accession>
<dbReference type="InterPro" id="IPR036412">
    <property type="entry name" value="HAD-like_sf"/>
</dbReference>
<evidence type="ECO:0000313" key="5">
    <source>
        <dbReference type="Proteomes" id="UP000694383"/>
    </source>
</evidence>
<evidence type="ECO:0000256" key="3">
    <source>
        <dbReference type="ARBA" id="ARBA00022842"/>
    </source>
</evidence>
<dbReference type="GO" id="GO:0046872">
    <property type="term" value="F:metal ion binding"/>
    <property type="evidence" value="ECO:0007669"/>
    <property type="project" value="UniProtKB-KW"/>
</dbReference>
<reference evidence="4" key="2">
    <citation type="submission" date="2025-09" db="UniProtKB">
        <authorList>
            <consortium name="Ensembl"/>
        </authorList>
    </citation>
    <scope>IDENTIFICATION</scope>
</reference>